<keyword evidence="2" id="KW-1185">Reference proteome</keyword>
<organism evidence="1 2">
    <name type="scientific">Pedobacter caeni</name>
    <dbReference type="NCBI Taxonomy" id="288992"/>
    <lineage>
        <taxon>Bacteria</taxon>
        <taxon>Pseudomonadati</taxon>
        <taxon>Bacteroidota</taxon>
        <taxon>Sphingobacteriia</taxon>
        <taxon>Sphingobacteriales</taxon>
        <taxon>Sphingobacteriaceae</taxon>
        <taxon>Pedobacter</taxon>
    </lineage>
</organism>
<name>A0A1M4YW90_9SPHI</name>
<dbReference type="OrthoDB" id="886726at2"/>
<evidence type="ECO:0000313" key="1">
    <source>
        <dbReference type="EMBL" id="SHF09995.1"/>
    </source>
</evidence>
<gene>
    <name evidence="1" type="ORF">SAMN04488522_10290</name>
</gene>
<reference evidence="2" key="1">
    <citation type="submission" date="2016-11" db="EMBL/GenBank/DDBJ databases">
        <authorList>
            <person name="Varghese N."/>
            <person name="Submissions S."/>
        </authorList>
    </citation>
    <scope>NUCLEOTIDE SEQUENCE [LARGE SCALE GENOMIC DNA]</scope>
    <source>
        <strain evidence="2">DSM 16990</strain>
    </source>
</reference>
<accession>A0A1M4YW90</accession>
<evidence type="ECO:0008006" key="3">
    <source>
        <dbReference type="Google" id="ProtNLM"/>
    </source>
</evidence>
<dbReference type="Proteomes" id="UP000184287">
    <property type="component" value="Unassembled WGS sequence"/>
</dbReference>
<sequence>MKKKIIHLILLSCKKATELIEKKSLFGLSWIEKTQLRLHTNVCDGCTIYQQQSILLDEAVKGQFKNDALKQRILSSLDNETGLYPGTDN</sequence>
<evidence type="ECO:0000313" key="2">
    <source>
        <dbReference type="Proteomes" id="UP000184287"/>
    </source>
</evidence>
<dbReference type="STRING" id="288992.SAMN04488522_10290"/>
<proteinExistence type="predicted"/>
<protein>
    <recommendedName>
        <fullName evidence="3">Zinc-finger</fullName>
    </recommendedName>
</protein>
<dbReference type="RefSeq" id="WP_073229771.1">
    <property type="nucleotide sequence ID" value="NZ_FQUQ01000002.1"/>
</dbReference>
<dbReference type="EMBL" id="FQUQ01000002">
    <property type="protein sequence ID" value="SHF09995.1"/>
    <property type="molecule type" value="Genomic_DNA"/>
</dbReference>
<dbReference type="AlphaFoldDB" id="A0A1M4YW90"/>